<gene>
    <name evidence="2" type="ORF">SFRICE_036502</name>
</gene>
<reference evidence="2" key="1">
    <citation type="submission" date="2016-07" db="EMBL/GenBank/DDBJ databases">
        <authorList>
            <person name="Bretaudeau A."/>
        </authorList>
    </citation>
    <scope>NUCLEOTIDE SEQUENCE</scope>
    <source>
        <strain evidence="2">Rice</strain>
        <tissue evidence="2">Whole body</tissue>
    </source>
</reference>
<evidence type="ECO:0000313" key="2">
    <source>
        <dbReference type="EMBL" id="SOQ38679.1"/>
    </source>
</evidence>
<proteinExistence type="predicted"/>
<feature type="region of interest" description="Disordered" evidence="1">
    <location>
        <begin position="19"/>
        <end position="41"/>
    </location>
</feature>
<evidence type="ECO:0000256" key="1">
    <source>
        <dbReference type="SAM" id="MobiDB-lite"/>
    </source>
</evidence>
<accession>A0A2H1VCV3</accession>
<organism evidence="2">
    <name type="scientific">Spodoptera frugiperda</name>
    <name type="common">Fall armyworm</name>
    <dbReference type="NCBI Taxonomy" id="7108"/>
    <lineage>
        <taxon>Eukaryota</taxon>
        <taxon>Metazoa</taxon>
        <taxon>Ecdysozoa</taxon>
        <taxon>Arthropoda</taxon>
        <taxon>Hexapoda</taxon>
        <taxon>Insecta</taxon>
        <taxon>Pterygota</taxon>
        <taxon>Neoptera</taxon>
        <taxon>Endopterygota</taxon>
        <taxon>Lepidoptera</taxon>
        <taxon>Glossata</taxon>
        <taxon>Ditrysia</taxon>
        <taxon>Noctuoidea</taxon>
        <taxon>Noctuidae</taxon>
        <taxon>Amphipyrinae</taxon>
        <taxon>Spodoptera</taxon>
    </lineage>
</organism>
<dbReference type="EMBL" id="ODYU01001871">
    <property type="protein sequence ID" value="SOQ38679.1"/>
    <property type="molecule type" value="Genomic_DNA"/>
</dbReference>
<name>A0A2H1VCV3_SPOFR</name>
<sequence length="67" mass="7893">MKPQAKQSRYFQLHTRLLEERRRPAPPGEPYFGMNGPARPEKLKSKINKSVDLELRQVEPINKFVFV</sequence>
<protein>
    <submittedName>
        <fullName evidence="2">SFRICE_036502</fullName>
    </submittedName>
</protein>
<dbReference type="AlphaFoldDB" id="A0A2H1VCV3"/>